<protein>
    <submittedName>
        <fullName evidence="2">TIR protein</fullName>
    </submittedName>
</protein>
<organism evidence="2 3">
    <name type="scientific">Halorhabdus utahensis (strain DSM 12940 / JCM 11049 / AX-2)</name>
    <dbReference type="NCBI Taxonomy" id="519442"/>
    <lineage>
        <taxon>Archaea</taxon>
        <taxon>Methanobacteriati</taxon>
        <taxon>Methanobacteriota</taxon>
        <taxon>Stenosarchaea group</taxon>
        <taxon>Halobacteria</taxon>
        <taxon>Halobacteriales</taxon>
        <taxon>Haloarculaceae</taxon>
        <taxon>Halorhabdus</taxon>
    </lineage>
</organism>
<reference evidence="2 3" key="1">
    <citation type="journal article" date="2009" name="Stand. Genomic Sci.">
        <title>Complete genome sequence of Halorhabdus utahensis type strain (AX-2).</title>
        <authorList>
            <person name="Anderson I."/>
            <person name="Tindall B.J."/>
            <person name="Pomrenke H."/>
            <person name="Goker M."/>
            <person name="Lapidus A."/>
            <person name="Nolan M."/>
            <person name="Copeland A."/>
            <person name="Glavina Del Rio T."/>
            <person name="Chen F."/>
            <person name="Tice H."/>
            <person name="Cheng J.F."/>
            <person name="Lucas S."/>
            <person name="Chertkov O."/>
            <person name="Bruce D."/>
            <person name="Brettin T."/>
            <person name="Detter J.C."/>
            <person name="Han C."/>
            <person name="Goodwin L."/>
            <person name="Land M."/>
            <person name="Hauser L."/>
            <person name="Chang Y.J."/>
            <person name="Jeffries C.D."/>
            <person name="Pitluck S."/>
            <person name="Pati A."/>
            <person name="Mavromatis K."/>
            <person name="Ivanova N."/>
            <person name="Ovchinnikova G."/>
            <person name="Chen A."/>
            <person name="Palaniappan K."/>
            <person name="Chain P."/>
            <person name="Rohde M."/>
            <person name="Bristow J."/>
            <person name="Eisen J.A."/>
            <person name="Markowitz V."/>
            <person name="Hugenholtz P."/>
            <person name="Kyrpides N.C."/>
            <person name="Klenk H.P."/>
        </authorList>
    </citation>
    <scope>NUCLEOTIDE SEQUENCE [LARGE SCALE GENOMIC DNA]</scope>
    <source>
        <strain evidence="3">DSM 12940 / JCM 11049 / AX-2</strain>
    </source>
</reference>
<dbReference type="Pfam" id="PF13676">
    <property type="entry name" value="TIR_2"/>
    <property type="match status" value="1"/>
</dbReference>
<keyword evidence="3" id="KW-1185">Reference proteome</keyword>
<dbReference type="OrthoDB" id="269523at2157"/>
<dbReference type="InterPro" id="IPR000157">
    <property type="entry name" value="TIR_dom"/>
</dbReference>
<dbReference type="InterPro" id="IPR035897">
    <property type="entry name" value="Toll_tir_struct_dom_sf"/>
</dbReference>
<feature type="domain" description="TIR" evidence="1">
    <location>
        <begin position="8"/>
        <end position="145"/>
    </location>
</feature>
<dbReference type="KEGG" id="hut:Huta_0804"/>
<dbReference type="RefSeq" id="WP_015788568.1">
    <property type="nucleotide sequence ID" value="NC_013158.1"/>
</dbReference>
<gene>
    <name evidence="2" type="ordered locus">Huta_0804</name>
</gene>
<dbReference type="Gene3D" id="3.40.50.10140">
    <property type="entry name" value="Toll/interleukin-1 receptor homology (TIR) domain"/>
    <property type="match status" value="1"/>
</dbReference>
<dbReference type="EMBL" id="CP001687">
    <property type="protein sequence ID" value="ACV10989.1"/>
    <property type="molecule type" value="Genomic_DNA"/>
</dbReference>
<dbReference type="PROSITE" id="PS50104">
    <property type="entry name" value="TIR"/>
    <property type="match status" value="1"/>
</dbReference>
<evidence type="ECO:0000259" key="1">
    <source>
        <dbReference type="PROSITE" id="PS50104"/>
    </source>
</evidence>
<dbReference type="Proteomes" id="UP000002071">
    <property type="component" value="Chromosome"/>
</dbReference>
<proteinExistence type="predicted"/>
<evidence type="ECO:0000313" key="2">
    <source>
        <dbReference type="EMBL" id="ACV10989.1"/>
    </source>
</evidence>
<dbReference type="GeneID" id="31401016"/>
<dbReference type="HOGENOM" id="CLU_1048095_0_0_2"/>
<dbReference type="GO" id="GO:0007165">
    <property type="term" value="P:signal transduction"/>
    <property type="evidence" value="ECO:0007669"/>
    <property type="project" value="InterPro"/>
</dbReference>
<name>C7NU92_HALUD</name>
<accession>C7NU92</accession>
<dbReference type="SMART" id="SM00255">
    <property type="entry name" value="TIR"/>
    <property type="match status" value="1"/>
</dbReference>
<dbReference type="SUPFAM" id="SSF52200">
    <property type="entry name" value="Toll/Interleukin receptor TIR domain"/>
    <property type="match status" value="1"/>
</dbReference>
<dbReference type="AlphaFoldDB" id="C7NU92"/>
<dbReference type="eggNOG" id="arCOG09612">
    <property type="taxonomic scope" value="Archaea"/>
</dbReference>
<evidence type="ECO:0000313" key="3">
    <source>
        <dbReference type="Proteomes" id="UP000002071"/>
    </source>
</evidence>
<sequence>MTESKDDENRDLMISYSHSDSSEIAEMLFEELTGYGLDVWYDEVDISIGDRISNSIDRGLQTSNHAVVIVSPSYFEGMSDLELGGLFKKQSRSDGKVILPVLYEISFEELEQQSWSLSDLHGVEISKDNVQEVASKVFQSIKDASEEQEVNLEDAPSNHFAEVQASFKDLADIEKGDKVRIDRWRSKDHPRNTTITVVEMTVLKNSQEYSGSNFVGTTQVQKIPLEGYISDISNKTTGSTDFELRIPRDEYDELPDDRDAYKSVF</sequence>